<gene>
    <name evidence="2" type="ORF">EVAR_62301_1</name>
</gene>
<feature type="compositionally biased region" description="Gly residues" evidence="1">
    <location>
        <begin position="1"/>
        <end position="13"/>
    </location>
</feature>
<keyword evidence="3" id="KW-1185">Reference proteome</keyword>
<sequence>MWRGASGKGGANGAGLSPPPTPPRKAQVSLRPVTYTILRTMYKRSQRRYRAPTISLWTGHTSVQDSMTHCYVHEAARLLHACASRLRRVDMCLDMKICLQ</sequence>
<name>A0A4C1ZGT9_EUMVA</name>
<proteinExistence type="predicted"/>
<reference evidence="2 3" key="1">
    <citation type="journal article" date="2019" name="Commun. Biol.">
        <title>The bagworm genome reveals a unique fibroin gene that provides high tensile strength.</title>
        <authorList>
            <person name="Kono N."/>
            <person name="Nakamura H."/>
            <person name="Ohtoshi R."/>
            <person name="Tomita M."/>
            <person name="Numata K."/>
            <person name="Arakawa K."/>
        </authorList>
    </citation>
    <scope>NUCLEOTIDE SEQUENCE [LARGE SCALE GENOMIC DNA]</scope>
</reference>
<dbReference type="Proteomes" id="UP000299102">
    <property type="component" value="Unassembled WGS sequence"/>
</dbReference>
<accession>A0A4C1ZGT9</accession>
<evidence type="ECO:0000313" key="3">
    <source>
        <dbReference type="Proteomes" id="UP000299102"/>
    </source>
</evidence>
<feature type="region of interest" description="Disordered" evidence="1">
    <location>
        <begin position="1"/>
        <end position="28"/>
    </location>
</feature>
<evidence type="ECO:0000256" key="1">
    <source>
        <dbReference type="SAM" id="MobiDB-lite"/>
    </source>
</evidence>
<protein>
    <submittedName>
        <fullName evidence="2">Uncharacterized protein</fullName>
    </submittedName>
</protein>
<comment type="caution">
    <text evidence="2">The sequence shown here is derived from an EMBL/GenBank/DDBJ whole genome shotgun (WGS) entry which is preliminary data.</text>
</comment>
<dbReference type="AlphaFoldDB" id="A0A4C1ZGT9"/>
<dbReference type="EMBL" id="BGZK01001776">
    <property type="protein sequence ID" value="GBP86139.1"/>
    <property type="molecule type" value="Genomic_DNA"/>
</dbReference>
<organism evidence="2 3">
    <name type="scientific">Eumeta variegata</name>
    <name type="common">Bagworm moth</name>
    <name type="synonym">Eumeta japonica</name>
    <dbReference type="NCBI Taxonomy" id="151549"/>
    <lineage>
        <taxon>Eukaryota</taxon>
        <taxon>Metazoa</taxon>
        <taxon>Ecdysozoa</taxon>
        <taxon>Arthropoda</taxon>
        <taxon>Hexapoda</taxon>
        <taxon>Insecta</taxon>
        <taxon>Pterygota</taxon>
        <taxon>Neoptera</taxon>
        <taxon>Endopterygota</taxon>
        <taxon>Lepidoptera</taxon>
        <taxon>Glossata</taxon>
        <taxon>Ditrysia</taxon>
        <taxon>Tineoidea</taxon>
        <taxon>Psychidae</taxon>
        <taxon>Oiketicinae</taxon>
        <taxon>Eumeta</taxon>
    </lineage>
</organism>
<evidence type="ECO:0000313" key="2">
    <source>
        <dbReference type="EMBL" id="GBP86139.1"/>
    </source>
</evidence>